<dbReference type="Proteomes" id="UP001359559">
    <property type="component" value="Unassembled WGS sequence"/>
</dbReference>
<feature type="region of interest" description="Disordered" evidence="4">
    <location>
        <begin position="1"/>
        <end position="20"/>
    </location>
</feature>
<dbReference type="EMBL" id="JAYKXN010000004">
    <property type="protein sequence ID" value="KAK7293613.1"/>
    <property type="molecule type" value="Genomic_DNA"/>
</dbReference>
<comment type="similarity">
    <text evidence="1">Belongs to the PPR family. P subfamily.</text>
</comment>
<feature type="repeat" description="PPR" evidence="3">
    <location>
        <begin position="495"/>
        <end position="529"/>
    </location>
</feature>
<keyword evidence="2" id="KW-0677">Repeat</keyword>
<dbReference type="InterPro" id="IPR011990">
    <property type="entry name" value="TPR-like_helical_dom_sf"/>
</dbReference>
<organism evidence="5 6">
    <name type="scientific">Clitoria ternatea</name>
    <name type="common">Butterfly pea</name>
    <dbReference type="NCBI Taxonomy" id="43366"/>
    <lineage>
        <taxon>Eukaryota</taxon>
        <taxon>Viridiplantae</taxon>
        <taxon>Streptophyta</taxon>
        <taxon>Embryophyta</taxon>
        <taxon>Tracheophyta</taxon>
        <taxon>Spermatophyta</taxon>
        <taxon>Magnoliopsida</taxon>
        <taxon>eudicotyledons</taxon>
        <taxon>Gunneridae</taxon>
        <taxon>Pentapetalae</taxon>
        <taxon>rosids</taxon>
        <taxon>fabids</taxon>
        <taxon>Fabales</taxon>
        <taxon>Fabaceae</taxon>
        <taxon>Papilionoideae</taxon>
        <taxon>50 kb inversion clade</taxon>
        <taxon>NPAAA clade</taxon>
        <taxon>indigoferoid/millettioid clade</taxon>
        <taxon>Phaseoleae</taxon>
        <taxon>Clitoria</taxon>
    </lineage>
</organism>
<accession>A0AAN9PCC7</accession>
<proteinExistence type="inferred from homology"/>
<feature type="repeat" description="PPR" evidence="3">
    <location>
        <begin position="425"/>
        <end position="459"/>
    </location>
</feature>
<name>A0AAN9PCC7_CLITE</name>
<gene>
    <name evidence="5" type="ORF">RJT34_16483</name>
</gene>
<keyword evidence="6" id="KW-1185">Reference proteome</keyword>
<dbReference type="Pfam" id="PF13041">
    <property type="entry name" value="PPR_2"/>
    <property type="match status" value="2"/>
</dbReference>
<dbReference type="PANTHER" id="PTHR47447">
    <property type="entry name" value="OS03G0856100 PROTEIN"/>
    <property type="match status" value="1"/>
</dbReference>
<evidence type="ECO:0000256" key="2">
    <source>
        <dbReference type="ARBA" id="ARBA00022737"/>
    </source>
</evidence>
<dbReference type="PROSITE" id="PS51375">
    <property type="entry name" value="PPR"/>
    <property type="match status" value="7"/>
</dbReference>
<dbReference type="Pfam" id="PF01535">
    <property type="entry name" value="PPR"/>
    <property type="match status" value="4"/>
</dbReference>
<feature type="repeat" description="PPR" evidence="3">
    <location>
        <begin position="460"/>
        <end position="494"/>
    </location>
</feature>
<feature type="repeat" description="PPR" evidence="3">
    <location>
        <begin position="355"/>
        <end position="389"/>
    </location>
</feature>
<evidence type="ECO:0000256" key="4">
    <source>
        <dbReference type="SAM" id="MobiDB-lite"/>
    </source>
</evidence>
<dbReference type="AlphaFoldDB" id="A0AAN9PCC7"/>
<dbReference type="InterPro" id="IPR002885">
    <property type="entry name" value="PPR_rpt"/>
</dbReference>
<dbReference type="SUPFAM" id="SSF81901">
    <property type="entry name" value="HCP-like"/>
    <property type="match status" value="1"/>
</dbReference>
<protein>
    <recommendedName>
        <fullName evidence="7">Pentatricopeptide repeat-containing protein</fullName>
    </recommendedName>
</protein>
<dbReference type="NCBIfam" id="TIGR00756">
    <property type="entry name" value="PPR"/>
    <property type="match status" value="6"/>
</dbReference>
<comment type="caution">
    <text evidence="5">The sequence shown here is derived from an EMBL/GenBank/DDBJ whole genome shotgun (WGS) entry which is preliminary data.</text>
</comment>
<reference evidence="5 6" key="1">
    <citation type="submission" date="2024-01" db="EMBL/GenBank/DDBJ databases">
        <title>The genomes of 5 underutilized Papilionoideae crops provide insights into root nodulation and disease resistance.</title>
        <authorList>
            <person name="Yuan L."/>
        </authorList>
    </citation>
    <scope>NUCLEOTIDE SEQUENCE [LARGE SCALE GENOMIC DNA]</scope>
    <source>
        <strain evidence="5">LY-2023</strain>
        <tissue evidence="5">Leaf</tissue>
    </source>
</reference>
<evidence type="ECO:0000256" key="3">
    <source>
        <dbReference type="PROSITE-ProRule" id="PRU00708"/>
    </source>
</evidence>
<evidence type="ECO:0008006" key="7">
    <source>
        <dbReference type="Google" id="ProtNLM"/>
    </source>
</evidence>
<evidence type="ECO:0000256" key="1">
    <source>
        <dbReference type="ARBA" id="ARBA00007626"/>
    </source>
</evidence>
<sequence length="632" mass="71773">MSSEFHSATTSHTASNLQLPNPMLSQSFKLRRHILFSLRLLTSTPSSIPVSPHRLSSSWLSEPGDPIIPWPSPSPITQSKPKPAPNPNLNTIPKPISSDSNFSHHDFSVIANLFTNPSVSPGSVLHSELDLSGIEPGSDLLLAVFEHFGSSPKLLHSLYLWAQNRPGFRPGPKLFDSMINVLAKSREFDSAWTLVLDHGHGDEGESLVSIGTFAILIRRYTRAGMPRPAIRTFEFARNHKSIVDSGTEMSLFEILMDSLCKEGSMREASKYFLKRKEKDLDWVPSIRIYNITLNGWFRSRKLKEGERFWAEMKKENVKPSVVTYGTLVEGYCRMRHIEKALEMVGDMTKEGIDPNAIVYNTIIDALAEAGRFKEALGMLERFHVLEIDPTNSTYNSLVKGFCKAGDLEGASKILKMMISRGFLPSPTTYNYFFRYFSRCRKIEEGMNLYTKMIESGYTPDQLTYHLMVKMLCEEEKLDLAVQVSKEMRHNGYDMDLATSTMLIHLLCKLHRLEEAFVEFEDMIRRGIVPQYLTFQRMNAELKRRGMTEIAQKLCKLMSSVPHSTNLPNTYGEDRDDAYARRNSIIQKAKAFSDMLKDCKDPSELDKYRSSSENAVSRANCLIEDIKRKISTG</sequence>
<evidence type="ECO:0000313" key="5">
    <source>
        <dbReference type="EMBL" id="KAK7293613.1"/>
    </source>
</evidence>
<dbReference type="Gene3D" id="1.25.40.10">
    <property type="entry name" value="Tetratricopeptide repeat domain"/>
    <property type="match status" value="5"/>
</dbReference>
<feature type="repeat" description="PPR" evidence="3">
    <location>
        <begin position="390"/>
        <end position="424"/>
    </location>
</feature>
<feature type="repeat" description="PPR" evidence="3">
    <location>
        <begin position="320"/>
        <end position="354"/>
    </location>
</feature>
<evidence type="ECO:0000313" key="6">
    <source>
        <dbReference type="Proteomes" id="UP001359559"/>
    </source>
</evidence>
<dbReference type="PANTHER" id="PTHR47447:SF28">
    <property type="entry name" value="PENTACOTRIPEPTIDE-REPEAT REGION OF PRORP DOMAIN-CONTAINING PROTEIN"/>
    <property type="match status" value="1"/>
</dbReference>
<feature type="repeat" description="PPR" evidence="3">
    <location>
        <begin position="285"/>
        <end position="319"/>
    </location>
</feature>